<dbReference type="Proteomes" id="UP000680067">
    <property type="component" value="Unassembled WGS sequence"/>
</dbReference>
<evidence type="ECO:0000313" key="1">
    <source>
        <dbReference type="EMBL" id="MBR7781569.1"/>
    </source>
</evidence>
<reference evidence="1" key="1">
    <citation type="submission" date="2021-04" db="EMBL/GenBank/DDBJ databases">
        <title>novel species isolated from subtropical streams in China.</title>
        <authorList>
            <person name="Lu H."/>
        </authorList>
    </citation>
    <scope>NUCLEOTIDE SEQUENCE</scope>
    <source>
        <strain evidence="1">LFS511W</strain>
    </source>
</reference>
<dbReference type="AlphaFoldDB" id="A0A941I684"/>
<name>A0A941I684_9BURK</name>
<sequence length="283" mass="31594">MNTLDKRATKILFNSFWKNGWIDPASRITTPEDFAYAKQKGLMFDALDISHDALVEQILLLRKQIPEEKPAAAFLSSFSAQRADWRSGIASWHFAAKLTAHDYLEKNAAGASPAQSVFRNVYTPHHCVICGAEREYQAEDLNVLNFERVKWGGVRHGELMYVLLDLQLLSQCDIPEPSAADVEIFRKILAEIKASPPKDQPGALRNRLTDIIALSKDQRSVLLEILAIIGVLKAQRADRPARGSGGDWMYVADWRGEDGYDAGAVSQYFARWGFASDEAVSPV</sequence>
<comment type="caution">
    <text evidence="1">The sequence shown here is derived from an EMBL/GenBank/DDBJ whole genome shotgun (WGS) entry which is preliminary data.</text>
</comment>
<proteinExistence type="predicted"/>
<keyword evidence="2" id="KW-1185">Reference proteome</keyword>
<organism evidence="1 2">
    <name type="scientific">Undibacterium luofuense</name>
    <dbReference type="NCBI Taxonomy" id="2828733"/>
    <lineage>
        <taxon>Bacteria</taxon>
        <taxon>Pseudomonadati</taxon>
        <taxon>Pseudomonadota</taxon>
        <taxon>Betaproteobacteria</taxon>
        <taxon>Burkholderiales</taxon>
        <taxon>Oxalobacteraceae</taxon>
        <taxon>Undibacterium</taxon>
    </lineage>
</organism>
<evidence type="ECO:0000313" key="2">
    <source>
        <dbReference type="Proteomes" id="UP000680067"/>
    </source>
</evidence>
<accession>A0A941I684</accession>
<protein>
    <submittedName>
        <fullName evidence="1">Uncharacterized protein</fullName>
    </submittedName>
</protein>
<gene>
    <name evidence="1" type="ORF">KDM89_05430</name>
</gene>
<dbReference type="RefSeq" id="WP_212686926.1">
    <property type="nucleotide sequence ID" value="NZ_JAGSPN010000003.1"/>
</dbReference>
<dbReference type="EMBL" id="JAGSPN010000003">
    <property type="protein sequence ID" value="MBR7781569.1"/>
    <property type="molecule type" value="Genomic_DNA"/>
</dbReference>